<dbReference type="PANTHER" id="PTHR13815">
    <property type="entry name" value="GOLGIN-84"/>
    <property type="match status" value="1"/>
</dbReference>
<dbReference type="InterPro" id="IPR019177">
    <property type="entry name" value="Golgin_subfamily_A_member_5"/>
</dbReference>
<dbReference type="InterPro" id="IPR008480">
    <property type="entry name" value="DUF761_pln"/>
</dbReference>
<keyword evidence="6 9" id="KW-0472">Membrane</keyword>
<feature type="region of interest" description="Disordered" evidence="8">
    <location>
        <begin position="332"/>
        <end position="353"/>
    </location>
</feature>
<evidence type="ECO:0000256" key="4">
    <source>
        <dbReference type="ARBA" id="ARBA00023034"/>
    </source>
</evidence>
<dbReference type="AlphaFoldDB" id="A0A6A6LRB5"/>
<keyword evidence="3 9" id="KW-1133">Transmembrane helix</keyword>
<feature type="compositionally biased region" description="Basic and acidic residues" evidence="8">
    <location>
        <begin position="250"/>
        <end position="261"/>
    </location>
</feature>
<keyword evidence="4" id="KW-0333">Golgi apparatus</keyword>
<feature type="compositionally biased region" description="Basic residues" evidence="8">
    <location>
        <begin position="227"/>
        <end position="237"/>
    </location>
</feature>
<dbReference type="Pfam" id="PF09787">
    <property type="entry name" value="Golgin_A5"/>
    <property type="match status" value="1"/>
</dbReference>
<dbReference type="GO" id="GO:0007030">
    <property type="term" value="P:Golgi organization"/>
    <property type="evidence" value="ECO:0007669"/>
    <property type="project" value="InterPro"/>
</dbReference>
<evidence type="ECO:0000256" key="8">
    <source>
        <dbReference type="SAM" id="MobiDB-lite"/>
    </source>
</evidence>
<keyword evidence="2 9" id="KW-0812">Transmembrane</keyword>
<dbReference type="GO" id="GO:0000301">
    <property type="term" value="P:retrograde transport, vesicle recycling within Golgi"/>
    <property type="evidence" value="ECO:0007669"/>
    <property type="project" value="TreeGrafter"/>
</dbReference>
<dbReference type="EMBL" id="JAAGAX010000009">
    <property type="protein sequence ID" value="KAF2303982.1"/>
    <property type="molecule type" value="Genomic_DNA"/>
</dbReference>
<protein>
    <recommendedName>
        <fullName evidence="12">Golgin-84</fullName>
    </recommendedName>
</protein>
<organism evidence="10 11">
    <name type="scientific">Hevea brasiliensis</name>
    <name type="common">Para rubber tree</name>
    <name type="synonym">Siphonia brasiliensis</name>
    <dbReference type="NCBI Taxonomy" id="3981"/>
    <lineage>
        <taxon>Eukaryota</taxon>
        <taxon>Viridiplantae</taxon>
        <taxon>Streptophyta</taxon>
        <taxon>Embryophyta</taxon>
        <taxon>Tracheophyta</taxon>
        <taxon>Spermatophyta</taxon>
        <taxon>Magnoliopsida</taxon>
        <taxon>eudicotyledons</taxon>
        <taxon>Gunneridae</taxon>
        <taxon>Pentapetalae</taxon>
        <taxon>rosids</taxon>
        <taxon>fabids</taxon>
        <taxon>Malpighiales</taxon>
        <taxon>Euphorbiaceae</taxon>
        <taxon>Crotonoideae</taxon>
        <taxon>Micrandreae</taxon>
        <taxon>Hevea</taxon>
    </lineage>
</organism>
<dbReference type="GO" id="GO:0031985">
    <property type="term" value="C:Golgi cisterna"/>
    <property type="evidence" value="ECO:0007669"/>
    <property type="project" value="TreeGrafter"/>
</dbReference>
<comment type="caution">
    <text evidence="10">The sequence shown here is derived from an EMBL/GenBank/DDBJ whole genome shotgun (WGS) entry which is preliminary data.</text>
</comment>
<proteinExistence type="predicted"/>
<sequence length="828" mass="94200">MVDLHLMLKRGNKLAGKAIGNLMYHHHKSSFSCRSNDALSFISPREYEFSCSNSPATINPFLAHKRKHHHQHFHFAKSYKYDDVTTVAAVQKMQKMLEMLNSEVVEASPMVLPGFGKSPMVRQLRITDSPFPLKDEGDSQVDKAAEEFIKKFYKDLKLQKTGTAFESPYHGMWAFNLELIYNYYQLVARKRLFEVVDRRAKLVVSELADEHSDSQSPASNGQGSQPKRVKSKTKAQKKLSTSESYQASNTKEDLTSTETSKLDVLSDKDRATLFVENVVTPSSKSMPQTITEQQQNTDKDISSSTSSERVANEVVKDDANRVEFAVTAADADAATSTSNGELLNEKASDDPVEHPLSPLAAKEIEVLNEDHQDHPIDADIKRRDAVVPSNIDQERSLSAITDPTVNGETSVKNADLRAEPLVDQQNQHQLQQQRKADTSIMKIQDQLDEAQGLLKTAIPLASQKRQAINIQVCAGLSTRLQEYKSENAQLEELLIAEANMESIMRNRELTETRMMQALREELASAERRAEEERAAHNATKMAAMEREVELEHRAVEASTALARVQRIADERTTKAVELEQKVALLEFECASLNQELQDLEARTRREQKKSSEEANQVIQIQAWQEEVERARQGQRDAESKLSSMEAEVQKMRVELAAMKRDAEHYSRQEHMELEKRYRELTDLLYYKQTQLEAMASEKAAAEFQLEKEVKRLQEAEVEAERTRVYRRASSFWEEDSEMKALEPLPLHHRHMAAATMQLQRAAKLLDSGAARATRFLWRYPTARLILLFYLVFVHLFLMYLLHRLQEQADNISAREVAESMGLANPTLP</sequence>
<feature type="transmembrane region" description="Helical" evidence="9">
    <location>
        <begin position="784"/>
        <end position="801"/>
    </location>
</feature>
<keyword evidence="11" id="KW-1185">Reference proteome</keyword>
<feature type="region of interest" description="Disordered" evidence="8">
    <location>
        <begin position="207"/>
        <end position="261"/>
    </location>
</feature>
<evidence type="ECO:0000256" key="1">
    <source>
        <dbReference type="ARBA" id="ARBA00004194"/>
    </source>
</evidence>
<evidence type="ECO:0000313" key="11">
    <source>
        <dbReference type="Proteomes" id="UP000467840"/>
    </source>
</evidence>
<name>A0A6A6LRB5_HEVBR</name>
<evidence type="ECO:0000256" key="6">
    <source>
        <dbReference type="ARBA" id="ARBA00023136"/>
    </source>
</evidence>
<feature type="coiled-coil region" evidence="7">
    <location>
        <begin position="473"/>
        <end position="535"/>
    </location>
</feature>
<feature type="region of interest" description="Disordered" evidence="8">
    <location>
        <begin position="278"/>
        <end position="312"/>
    </location>
</feature>
<evidence type="ECO:0000313" key="10">
    <source>
        <dbReference type="EMBL" id="KAF2303982.1"/>
    </source>
</evidence>
<evidence type="ECO:0000256" key="2">
    <source>
        <dbReference type="ARBA" id="ARBA00022692"/>
    </source>
</evidence>
<evidence type="ECO:0008006" key="12">
    <source>
        <dbReference type="Google" id="ProtNLM"/>
    </source>
</evidence>
<feature type="compositionally biased region" description="Polar residues" evidence="8">
    <location>
        <begin position="279"/>
        <end position="309"/>
    </location>
</feature>
<gene>
    <name evidence="10" type="ORF">GH714_025871</name>
</gene>
<comment type="subcellular location">
    <subcellularLocation>
        <location evidence="1">Golgi apparatus membrane</location>
        <topology evidence="1">Single-pass membrane protein</topology>
    </subcellularLocation>
</comment>
<feature type="compositionally biased region" description="Polar residues" evidence="8">
    <location>
        <begin position="214"/>
        <end position="225"/>
    </location>
</feature>
<dbReference type="Pfam" id="PF05553">
    <property type="entry name" value="DUF761"/>
    <property type="match status" value="1"/>
</dbReference>
<feature type="compositionally biased region" description="Basic and acidic residues" evidence="8">
    <location>
        <begin position="343"/>
        <end position="353"/>
    </location>
</feature>
<feature type="compositionally biased region" description="Polar residues" evidence="8">
    <location>
        <begin position="238"/>
        <end position="249"/>
    </location>
</feature>
<dbReference type="Proteomes" id="UP000467840">
    <property type="component" value="Chromosome 16"/>
</dbReference>
<dbReference type="GO" id="GO:0000139">
    <property type="term" value="C:Golgi membrane"/>
    <property type="evidence" value="ECO:0007669"/>
    <property type="project" value="UniProtKB-SubCell"/>
</dbReference>
<accession>A0A6A6LRB5</accession>
<dbReference type="PANTHER" id="PTHR13815:SF7">
    <property type="entry name" value="GOLGIN SUBFAMILY A MEMBER 5"/>
    <property type="match status" value="1"/>
</dbReference>
<feature type="coiled-coil region" evidence="7">
    <location>
        <begin position="575"/>
        <end position="668"/>
    </location>
</feature>
<reference evidence="10 11" key="1">
    <citation type="journal article" date="2020" name="Mol. Plant">
        <title>The Chromosome-Based Rubber Tree Genome Provides New Insights into Spurge Genome Evolution and Rubber Biosynthesis.</title>
        <authorList>
            <person name="Liu J."/>
            <person name="Shi C."/>
            <person name="Shi C.C."/>
            <person name="Li W."/>
            <person name="Zhang Q.J."/>
            <person name="Zhang Y."/>
            <person name="Li K."/>
            <person name="Lu H.F."/>
            <person name="Shi C."/>
            <person name="Zhu S.T."/>
            <person name="Xiao Z.Y."/>
            <person name="Nan H."/>
            <person name="Yue Y."/>
            <person name="Zhu X.G."/>
            <person name="Wu Y."/>
            <person name="Hong X.N."/>
            <person name="Fan G.Y."/>
            <person name="Tong Y."/>
            <person name="Zhang D."/>
            <person name="Mao C.L."/>
            <person name="Liu Y.L."/>
            <person name="Hao S.J."/>
            <person name="Liu W.Q."/>
            <person name="Lv M.Q."/>
            <person name="Zhang H.B."/>
            <person name="Liu Y."/>
            <person name="Hu-Tang G.R."/>
            <person name="Wang J.P."/>
            <person name="Wang J.H."/>
            <person name="Sun Y.H."/>
            <person name="Ni S.B."/>
            <person name="Chen W.B."/>
            <person name="Zhang X.C."/>
            <person name="Jiao Y.N."/>
            <person name="Eichler E.E."/>
            <person name="Li G.H."/>
            <person name="Liu X."/>
            <person name="Gao L.Z."/>
        </authorList>
    </citation>
    <scope>NUCLEOTIDE SEQUENCE [LARGE SCALE GENOMIC DNA]</scope>
    <source>
        <strain evidence="11">cv. GT1</strain>
        <tissue evidence="10">Leaf</tissue>
    </source>
</reference>
<evidence type="ECO:0000256" key="5">
    <source>
        <dbReference type="ARBA" id="ARBA00023054"/>
    </source>
</evidence>
<keyword evidence="5 7" id="KW-0175">Coiled coil</keyword>
<evidence type="ECO:0000256" key="7">
    <source>
        <dbReference type="SAM" id="Coils"/>
    </source>
</evidence>
<evidence type="ECO:0000256" key="3">
    <source>
        <dbReference type="ARBA" id="ARBA00022989"/>
    </source>
</evidence>
<evidence type="ECO:0000256" key="9">
    <source>
        <dbReference type="SAM" id="Phobius"/>
    </source>
</evidence>